<dbReference type="Pfam" id="PF04858">
    <property type="entry name" value="TH1"/>
    <property type="match status" value="1"/>
</dbReference>
<organism evidence="7 8">
    <name type="scientific">Oesophagostomum dentatum</name>
    <name type="common">Nodular worm</name>
    <dbReference type="NCBI Taxonomy" id="61180"/>
    <lineage>
        <taxon>Eukaryota</taxon>
        <taxon>Metazoa</taxon>
        <taxon>Ecdysozoa</taxon>
        <taxon>Nematoda</taxon>
        <taxon>Chromadorea</taxon>
        <taxon>Rhabditida</taxon>
        <taxon>Rhabditina</taxon>
        <taxon>Rhabditomorpha</taxon>
        <taxon>Strongyloidea</taxon>
        <taxon>Strongylidae</taxon>
        <taxon>Oesophagostomum</taxon>
    </lineage>
</organism>
<dbReference type="Gene3D" id="1.10.150.740">
    <property type="match status" value="1"/>
</dbReference>
<sequence>MIVPVPEAIMEPGVAEALRVYLEEGSGSTETAIDAVVSGYNAYAQSPTKKHEAEKKLEPFYGRIEAVKSVENTLATLIAKHFSPDIADTIFEDGGVIEWLPELINHRRWRTLLYELMDQFPNCLMLNFAVKLISDAGYQTEISTVSSAAQQLDIFSRVLLTSIDTVLVEHRKGCITAAYEKAFGELVRVVCQAEHTYVYTMALLKAVGTAQGGRILAACEQMADALRAEMEGREHETTALRTALAQTADDQVT</sequence>
<dbReference type="OrthoDB" id="511287at2759"/>
<evidence type="ECO:0000256" key="4">
    <source>
        <dbReference type="ARBA" id="ARBA00023015"/>
    </source>
</evidence>
<keyword evidence="3" id="KW-0678">Repressor</keyword>
<evidence type="ECO:0000256" key="5">
    <source>
        <dbReference type="ARBA" id="ARBA00023163"/>
    </source>
</evidence>
<proteinExistence type="inferred from homology"/>
<dbReference type="InterPro" id="IPR006942">
    <property type="entry name" value="TH1"/>
</dbReference>
<keyword evidence="6" id="KW-0539">Nucleus</keyword>
<dbReference type="GO" id="GO:0032021">
    <property type="term" value="C:NELF complex"/>
    <property type="evidence" value="ECO:0007669"/>
    <property type="project" value="TreeGrafter"/>
</dbReference>
<dbReference type="GO" id="GO:0034244">
    <property type="term" value="P:negative regulation of transcription elongation by RNA polymerase II"/>
    <property type="evidence" value="ECO:0007669"/>
    <property type="project" value="TreeGrafter"/>
</dbReference>
<reference evidence="7 8" key="1">
    <citation type="submission" date="2014-03" db="EMBL/GenBank/DDBJ databases">
        <title>Draft genome of the hookworm Oesophagostomum dentatum.</title>
        <authorList>
            <person name="Mitreva M."/>
        </authorList>
    </citation>
    <scope>NUCLEOTIDE SEQUENCE [LARGE SCALE GENOMIC DNA]</scope>
    <source>
        <strain evidence="7 8">OD-Hann</strain>
    </source>
</reference>
<dbReference type="GO" id="GO:0003723">
    <property type="term" value="F:RNA binding"/>
    <property type="evidence" value="ECO:0007669"/>
    <property type="project" value="TreeGrafter"/>
</dbReference>
<comment type="similarity">
    <text evidence="2">Belongs to the NELF-D family.</text>
</comment>
<evidence type="ECO:0000256" key="2">
    <source>
        <dbReference type="ARBA" id="ARBA00005726"/>
    </source>
</evidence>
<keyword evidence="8" id="KW-1185">Reference proteome</keyword>
<protein>
    <submittedName>
        <fullName evidence="7">TH1 protein</fullName>
    </submittedName>
</protein>
<name>A0A0B1SF78_OESDE</name>
<gene>
    <name evidence="7" type="ORF">OESDEN_16309</name>
</gene>
<keyword evidence="5" id="KW-0804">Transcription</keyword>
<dbReference type="EMBL" id="KN570748">
    <property type="protein sequence ID" value="KHJ83983.1"/>
    <property type="molecule type" value="Genomic_DNA"/>
</dbReference>
<dbReference type="AlphaFoldDB" id="A0A0B1SF78"/>
<dbReference type="Proteomes" id="UP000053660">
    <property type="component" value="Unassembled WGS sequence"/>
</dbReference>
<dbReference type="PANTHER" id="PTHR12144">
    <property type="entry name" value="NEGATIVE ELONGATION FACTOR D"/>
    <property type="match status" value="1"/>
</dbReference>
<comment type="subcellular location">
    <subcellularLocation>
        <location evidence="1">Nucleus</location>
    </subcellularLocation>
</comment>
<evidence type="ECO:0000256" key="6">
    <source>
        <dbReference type="ARBA" id="ARBA00023242"/>
    </source>
</evidence>
<evidence type="ECO:0000256" key="3">
    <source>
        <dbReference type="ARBA" id="ARBA00022491"/>
    </source>
</evidence>
<evidence type="ECO:0000256" key="1">
    <source>
        <dbReference type="ARBA" id="ARBA00004123"/>
    </source>
</evidence>
<dbReference type="PANTHER" id="PTHR12144:SF0">
    <property type="entry name" value="NEGATIVE ELONGATION FACTOR C_D"/>
    <property type="match status" value="1"/>
</dbReference>
<evidence type="ECO:0000313" key="8">
    <source>
        <dbReference type="Proteomes" id="UP000053660"/>
    </source>
</evidence>
<accession>A0A0B1SF78</accession>
<keyword evidence="4" id="KW-0805">Transcription regulation</keyword>
<evidence type="ECO:0000313" key="7">
    <source>
        <dbReference type="EMBL" id="KHJ83983.1"/>
    </source>
</evidence>